<dbReference type="STRING" id="655015.B1812_09890"/>
<organism evidence="2 3">
    <name type="scientific">Methylocystis bryophila</name>
    <dbReference type="NCBI Taxonomy" id="655015"/>
    <lineage>
        <taxon>Bacteria</taxon>
        <taxon>Pseudomonadati</taxon>
        <taxon>Pseudomonadota</taxon>
        <taxon>Alphaproteobacteria</taxon>
        <taxon>Hyphomicrobiales</taxon>
        <taxon>Methylocystaceae</taxon>
        <taxon>Methylocystis</taxon>
    </lineage>
</organism>
<dbReference type="Pfam" id="PF12263">
    <property type="entry name" value="DUF3611"/>
    <property type="match status" value="1"/>
</dbReference>
<feature type="transmembrane region" description="Helical" evidence="1">
    <location>
        <begin position="302"/>
        <end position="333"/>
    </location>
</feature>
<protein>
    <recommendedName>
        <fullName evidence="4">DUF3611 family protein</fullName>
    </recommendedName>
</protein>
<dbReference type="Proteomes" id="UP000193978">
    <property type="component" value="Chromosome"/>
</dbReference>
<sequence length="408" mass="43823">MKRFSHNVSVQPNYSELDEIFSGGGLMSVSTGRNIASVVIFWLFALVCAAAFLLGWGLDHAPIDPAKRDELSDLHVSLGFTAAALFLLQIIVGLALFIYRGGAELRSGRGVTGFWLRQLVFLAFIVMAGAGLLAMAYRGEAMFFWAQPLPLWDLAERSLSGPLQKTHVYAAYAFAAAVLAYAAFASFDRIFPAPPAGALEPWAPTSAVVLIANGLAQSFRFFGGAAFWLQLLLGIISGVLLGFGFAGRTISPGETVFGDAIYWAVGALAILVLTTLLAFKYMKTAGGIRKDPAGYLSRDHRWTFWFVIVGAVLSVLGLLDSFGGLGLSVALLIGKTMSQPPGIAITDPTKIIRALDIFVLLVNFSLLFAHFIGFGVAAWLRISSLQARHQYLVARPPATLAETQTPTA</sequence>
<proteinExistence type="predicted"/>
<keyword evidence="1" id="KW-0472">Membrane</keyword>
<feature type="transmembrane region" description="Helical" evidence="1">
    <location>
        <begin position="166"/>
        <end position="184"/>
    </location>
</feature>
<dbReference type="AlphaFoldDB" id="A0A1W6MUQ9"/>
<dbReference type="EMBL" id="CP019948">
    <property type="protein sequence ID" value="ARN81333.1"/>
    <property type="molecule type" value="Genomic_DNA"/>
</dbReference>
<feature type="transmembrane region" description="Helical" evidence="1">
    <location>
        <begin position="260"/>
        <end position="281"/>
    </location>
</feature>
<dbReference type="SUPFAM" id="SSF81342">
    <property type="entry name" value="Transmembrane di-heme cytochromes"/>
    <property type="match status" value="1"/>
</dbReference>
<reference evidence="2 3" key="1">
    <citation type="submission" date="2017-02" db="EMBL/GenBank/DDBJ databases">
        <authorList>
            <person name="Peterson S.W."/>
        </authorList>
    </citation>
    <scope>NUCLEOTIDE SEQUENCE [LARGE SCALE GENOMIC DNA]</scope>
    <source>
        <strain evidence="2 3">S285</strain>
    </source>
</reference>
<dbReference type="InterPro" id="IPR022051">
    <property type="entry name" value="DUF3611"/>
</dbReference>
<dbReference type="GO" id="GO:0022904">
    <property type="term" value="P:respiratory electron transport chain"/>
    <property type="evidence" value="ECO:0007669"/>
    <property type="project" value="InterPro"/>
</dbReference>
<evidence type="ECO:0008006" key="4">
    <source>
        <dbReference type="Google" id="ProtNLM"/>
    </source>
</evidence>
<evidence type="ECO:0000313" key="2">
    <source>
        <dbReference type="EMBL" id="ARN81333.1"/>
    </source>
</evidence>
<name>A0A1W6MUQ9_9HYPH</name>
<feature type="transmembrane region" description="Helical" evidence="1">
    <location>
        <begin position="357"/>
        <end position="380"/>
    </location>
</feature>
<feature type="transmembrane region" description="Helical" evidence="1">
    <location>
        <begin position="119"/>
        <end position="146"/>
    </location>
</feature>
<gene>
    <name evidence="2" type="ORF">B1812_09890</name>
</gene>
<keyword evidence="3" id="KW-1185">Reference proteome</keyword>
<dbReference type="KEGG" id="mbry:B1812_09890"/>
<evidence type="ECO:0000256" key="1">
    <source>
        <dbReference type="SAM" id="Phobius"/>
    </source>
</evidence>
<feature type="transmembrane region" description="Helical" evidence="1">
    <location>
        <begin position="35"/>
        <end position="58"/>
    </location>
</feature>
<accession>A0A1W6MUQ9</accession>
<keyword evidence="1" id="KW-1133">Transmembrane helix</keyword>
<feature type="transmembrane region" description="Helical" evidence="1">
    <location>
        <begin position="78"/>
        <end position="99"/>
    </location>
</feature>
<keyword evidence="1" id="KW-0812">Transmembrane</keyword>
<evidence type="ECO:0000313" key="3">
    <source>
        <dbReference type="Proteomes" id="UP000193978"/>
    </source>
</evidence>
<feature type="transmembrane region" description="Helical" evidence="1">
    <location>
        <begin position="227"/>
        <end position="248"/>
    </location>
</feature>
<dbReference type="InterPro" id="IPR016174">
    <property type="entry name" value="Di-haem_cyt_TM"/>
</dbReference>
<dbReference type="GO" id="GO:0016020">
    <property type="term" value="C:membrane"/>
    <property type="evidence" value="ECO:0007669"/>
    <property type="project" value="InterPro"/>
</dbReference>